<accession>A0ABU4PHS1</accession>
<feature type="coiled-coil region" evidence="1">
    <location>
        <begin position="59"/>
        <end position="86"/>
    </location>
</feature>
<reference evidence="2 3" key="1">
    <citation type="submission" date="2023-11" db="EMBL/GenBank/DDBJ databases">
        <title>MicrobeMod: A computational toolkit for identifying prokaryotic methylation and restriction-modification with nanopore sequencing.</title>
        <authorList>
            <person name="Crits-Christoph A."/>
            <person name="Kang S.C."/>
            <person name="Lee H."/>
            <person name="Ostrov N."/>
        </authorList>
    </citation>
    <scope>NUCLEOTIDE SEQUENCE [LARGE SCALE GENOMIC DNA]</scope>
    <source>
        <strain evidence="2 3">ATCC 14820</strain>
    </source>
</reference>
<organism evidence="2 3">
    <name type="scientific">Sphingomonas echinoides</name>
    <dbReference type="NCBI Taxonomy" id="59803"/>
    <lineage>
        <taxon>Bacteria</taxon>
        <taxon>Pseudomonadati</taxon>
        <taxon>Pseudomonadota</taxon>
        <taxon>Alphaproteobacteria</taxon>
        <taxon>Sphingomonadales</taxon>
        <taxon>Sphingomonadaceae</taxon>
        <taxon>Sphingomonas</taxon>
    </lineage>
</organism>
<dbReference type="RefSeq" id="WP_010404549.1">
    <property type="nucleotide sequence ID" value="NZ_JAWXXV010000001.1"/>
</dbReference>
<keyword evidence="1" id="KW-0175">Coiled coil</keyword>
<evidence type="ECO:0000313" key="2">
    <source>
        <dbReference type="EMBL" id="MDX5983728.1"/>
    </source>
</evidence>
<dbReference type="Proteomes" id="UP001279660">
    <property type="component" value="Unassembled WGS sequence"/>
</dbReference>
<gene>
    <name evidence="2" type="ORF">SIL82_05600</name>
</gene>
<evidence type="ECO:0008006" key="4">
    <source>
        <dbReference type="Google" id="ProtNLM"/>
    </source>
</evidence>
<name>A0ABU4PHS1_9SPHN</name>
<evidence type="ECO:0000313" key="3">
    <source>
        <dbReference type="Proteomes" id="UP001279660"/>
    </source>
</evidence>
<sequence length="96" mass="10483">MRTERVTFLTTPENKAALDSYASGAGKSVGHVLREASTRYLAERQSEVDSYDEALALVLPELEISLAKWNRQLDAMNESIDRACAAIDRALAGDPA</sequence>
<keyword evidence="3" id="KW-1185">Reference proteome</keyword>
<protein>
    <recommendedName>
        <fullName evidence="4">CopG family transcriptional regulator</fullName>
    </recommendedName>
</protein>
<proteinExistence type="predicted"/>
<dbReference type="EMBL" id="JAWXXV010000001">
    <property type="protein sequence ID" value="MDX5983728.1"/>
    <property type="molecule type" value="Genomic_DNA"/>
</dbReference>
<comment type="caution">
    <text evidence="2">The sequence shown here is derived from an EMBL/GenBank/DDBJ whole genome shotgun (WGS) entry which is preliminary data.</text>
</comment>
<evidence type="ECO:0000256" key="1">
    <source>
        <dbReference type="SAM" id="Coils"/>
    </source>
</evidence>